<dbReference type="EMBL" id="LNQE01000221">
    <property type="protein sequence ID" value="KUG28413.1"/>
    <property type="molecule type" value="Genomic_DNA"/>
</dbReference>
<dbReference type="InterPro" id="IPR036563">
    <property type="entry name" value="MoaE_sf"/>
</dbReference>
<accession>A0A0W8G5L8</accession>
<name>A0A0W8G5L8_9ZZZZ</name>
<dbReference type="AlphaFoldDB" id="A0A0W8G5L8"/>
<reference evidence="1" key="1">
    <citation type="journal article" date="2015" name="Proc. Natl. Acad. Sci. U.S.A.">
        <title>Networks of energetic and metabolic interactions define dynamics in microbial communities.</title>
        <authorList>
            <person name="Embree M."/>
            <person name="Liu J.K."/>
            <person name="Al-Bassam M.M."/>
            <person name="Zengler K."/>
        </authorList>
    </citation>
    <scope>NUCLEOTIDE SEQUENCE</scope>
</reference>
<protein>
    <submittedName>
        <fullName evidence="1">Molybdopterin converting factor, large subunit</fullName>
    </submittedName>
</protein>
<gene>
    <name evidence="1" type="ORF">ASZ90_001713</name>
</gene>
<organism evidence="1">
    <name type="scientific">hydrocarbon metagenome</name>
    <dbReference type="NCBI Taxonomy" id="938273"/>
    <lineage>
        <taxon>unclassified sequences</taxon>
        <taxon>metagenomes</taxon>
        <taxon>ecological metagenomes</taxon>
    </lineage>
</organism>
<comment type="caution">
    <text evidence="1">The sequence shown here is derived from an EMBL/GenBank/DDBJ whole genome shotgun (WGS) entry which is preliminary data.</text>
</comment>
<dbReference type="InterPro" id="IPR003448">
    <property type="entry name" value="Mopterin_biosynth_MoaE"/>
</dbReference>
<sequence>MRDWGTRGALSRIDENESMDNLALFSYQVAMDISKTIATLKKEPGFHEKVGMILTHNGVARATSRDGRPVSHIEVVPDLAKIEAIRAECENMPGVFKIVVEAHSGTFVPGDDLLFIVVAGDIRENVLEALTRTLYRIKAEGVAKRETLIAS</sequence>
<dbReference type="Gene3D" id="3.90.1170.40">
    <property type="entry name" value="Molybdopterin biosynthesis MoaE subunit"/>
    <property type="match status" value="1"/>
</dbReference>
<dbReference type="GO" id="GO:0006777">
    <property type="term" value="P:Mo-molybdopterin cofactor biosynthetic process"/>
    <property type="evidence" value="ECO:0007669"/>
    <property type="project" value="InterPro"/>
</dbReference>
<evidence type="ECO:0000313" key="1">
    <source>
        <dbReference type="EMBL" id="KUG28413.1"/>
    </source>
</evidence>
<proteinExistence type="predicted"/>
<dbReference type="Pfam" id="PF02391">
    <property type="entry name" value="MoaE"/>
    <property type="match status" value="1"/>
</dbReference>
<dbReference type="SUPFAM" id="SSF54690">
    <property type="entry name" value="Molybdopterin synthase subunit MoaE"/>
    <property type="match status" value="1"/>
</dbReference>